<dbReference type="InterPro" id="IPR036388">
    <property type="entry name" value="WH-like_DNA-bd_sf"/>
</dbReference>
<dbReference type="PROSITE" id="PS01117">
    <property type="entry name" value="HTH_MARR_1"/>
    <property type="match status" value="1"/>
</dbReference>
<dbReference type="AlphaFoldDB" id="A5CYF1"/>
<dbReference type="HOGENOM" id="CLU_083287_27_4_9"/>
<dbReference type="Pfam" id="PF01047">
    <property type="entry name" value="MarR"/>
    <property type="match status" value="1"/>
</dbReference>
<dbReference type="PANTHER" id="PTHR42756">
    <property type="entry name" value="TRANSCRIPTIONAL REGULATOR, MARR"/>
    <property type="match status" value="1"/>
</dbReference>
<dbReference type="InterPro" id="IPR036390">
    <property type="entry name" value="WH_DNA-bd_sf"/>
</dbReference>
<evidence type="ECO:0000313" key="6">
    <source>
        <dbReference type="Proteomes" id="UP000006556"/>
    </source>
</evidence>
<evidence type="ECO:0000259" key="4">
    <source>
        <dbReference type="PROSITE" id="PS50995"/>
    </source>
</evidence>
<dbReference type="PROSITE" id="PS50995">
    <property type="entry name" value="HTH_MARR_2"/>
    <property type="match status" value="1"/>
</dbReference>
<keyword evidence="6" id="KW-1185">Reference proteome</keyword>
<evidence type="ECO:0000256" key="3">
    <source>
        <dbReference type="ARBA" id="ARBA00023163"/>
    </source>
</evidence>
<reference evidence="6" key="1">
    <citation type="journal article" date="2008" name="Genome Res.">
        <title>The genome of Pelotomaculum thermopropionicum reveals niche-associated evolution in anaerobic microbiota.</title>
        <authorList>
            <person name="Kosaka T."/>
            <person name="Kato S."/>
            <person name="Shimoyama T."/>
            <person name="Ishii S."/>
            <person name="Abe T."/>
            <person name="Watanabe K."/>
        </authorList>
    </citation>
    <scope>NUCLEOTIDE SEQUENCE [LARGE SCALE GENOMIC DNA]</scope>
    <source>
        <strain evidence="6">DSM 13744 / JCM 10971 / SI</strain>
    </source>
</reference>
<organism evidence="5 6">
    <name type="scientific">Pelotomaculum thermopropionicum (strain DSM 13744 / JCM 10971 / SI)</name>
    <dbReference type="NCBI Taxonomy" id="370438"/>
    <lineage>
        <taxon>Bacteria</taxon>
        <taxon>Bacillati</taxon>
        <taxon>Bacillota</taxon>
        <taxon>Clostridia</taxon>
        <taxon>Eubacteriales</taxon>
        <taxon>Desulfotomaculaceae</taxon>
        <taxon>Pelotomaculum</taxon>
    </lineage>
</organism>
<name>A5CYF1_PELTS</name>
<dbReference type="KEGG" id="pth:PTH_2787"/>
<accession>A5CYF1</accession>
<dbReference type="Proteomes" id="UP000006556">
    <property type="component" value="Chromosome"/>
</dbReference>
<dbReference type="InterPro" id="IPR000835">
    <property type="entry name" value="HTH_MarR-typ"/>
</dbReference>
<dbReference type="PANTHER" id="PTHR42756:SF1">
    <property type="entry name" value="TRANSCRIPTIONAL REPRESSOR OF EMRAB OPERON"/>
    <property type="match status" value="1"/>
</dbReference>
<dbReference type="SMART" id="SM00347">
    <property type="entry name" value="HTH_MARR"/>
    <property type="match status" value="1"/>
</dbReference>
<proteinExistence type="predicted"/>
<dbReference type="Gene3D" id="1.10.10.10">
    <property type="entry name" value="Winged helix-like DNA-binding domain superfamily/Winged helix DNA-binding domain"/>
    <property type="match status" value="1"/>
</dbReference>
<sequence>MEQSGSSIEKYLSRLEEVFMGMVRRLHGELACQMVSGITGSQFFVLKKINSKGRMTVSAVADELGVSLSAITSLVDRLVKSGFVVRSRDEQDRRLVWLEATDKGRDILEKCVEGRRKVAAKYFGRIPESDIKKLIEIYEKILDVMREEEKGR</sequence>
<dbReference type="InterPro" id="IPR023187">
    <property type="entry name" value="Tscrpt_reg_MarR-type_CS"/>
</dbReference>
<dbReference type="eggNOG" id="COG1846">
    <property type="taxonomic scope" value="Bacteria"/>
</dbReference>
<keyword evidence="2" id="KW-0238">DNA-binding</keyword>
<evidence type="ECO:0000313" key="5">
    <source>
        <dbReference type="EMBL" id="BAF60968.1"/>
    </source>
</evidence>
<dbReference type="GO" id="GO:0003700">
    <property type="term" value="F:DNA-binding transcription factor activity"/>
    <property type="evidence" value="ECO:0007669"/>
    <property type="project" value="InterPro"/>
</dbReference>
<evidence type="ECO:0000256" key="1">
    <source>
        <dbReference type="ARBA" id="ARBA00023015"/>
    </source>
</evidence>
<dbReference type="STRING" id="370438.PTH_2787"/>
<keyword evidence="1" id="KW-0805">Transcription regulation</keyword>
<dbReference type="SUPFAM" id="SSF46785">
    <property type="entry name" value="Winged helix' DNA-binding domain"/>
    <property type="match status" value="1"/>
</dbReference>
<gene>
    <name evidence="5" type="primary">MarR</name>
    <name evidence="5" type="ordered locus">PTH_2787</name>
</gene>
<dbReference type="PRINTS" id="PR00598">
    <property type="entry name" value="HTHMARR"/>
</dbReference>
<protein>
    <submittedName>
        <fullName evidence="5">Transcriptional regulator</fullName>
    </submittedName>
</protein>
<feature type="domain" description="HTH marR-type" evidence="4">
    <location>
        <begin position="5"/>
        <end position="143"/>
    </location>
</feature>
<dbReference type="GO" id="GO:0003677">
    <property type="term" value="F:DNA binding"/>
    <property type="evidence" value="ECO:0007669"/>
    <property type="project" value="UniProtKB-KW"/>
</dbReference>
<dbReference type="EMBL" id="AP009389">
    <property type="protein sequence ID" value="BAF60968.1"/>
    <property type="molecule type" value="Genomic_DNA"/>
</dbReference>
<evidence type="ECO:0000256" key="2">
    <source>
        <dbReference type="ARBA" id="ARBA00023125"/>
    </source>
</evidence>
<keyword evidence="3" id="KW-0804">Transcription</keyword>